<dbReference type="HOGENOM" id="CLU_2552158_0_0_4"/>
<reference evidence="1 2" key="1">
    <citation type="journal article" date="2003" name="Proc. Natl. Acad. Sci. U.S.A.">
        <title>The complete genome sequence of Chromobacterium violaceum reveals remarkable and exploitable bacterial adaptability.</title>
        <authorList>
            <person name="Vasconcelos A.T.R."/>
            <person name="de Almeida D.F."/>
            <person name="Almeida F.C."/>
            <person name="de Almeida L.G.P."/>
            <person name="de Almeida R."/>
            <person name="Goncalves J.A.A."/>
            <person name="Andrade E.M."/>
            <person name="Antonio R.V."/>
            <person name="Araripe J."/>
            <person name="de Araujo M.F.F."/>
            <person name="Filho S.A."/>
            <person name="Azevedo V."/>
            <person name="Batista A.J."/>
            <person name="Bataus L.A.M."/>
            <person name="Batista J.S."/>
            <person name="Belo A."/>
            <person name="vander Berg C."/>
            <person name="Blamey J."/>
            <person name="Bogo M."/>
            <person name="Bonato S."/>
            <person name="Bordignon J."/>
            <person name="Brito C.A."/>
            <person name="Brocchi M."/>
            <person name="Burity H.A."/>
            <person name="Camargo A.A."/>
            <person name="Cardoso D.D.P."/>
            <person name="Carneiro N.P."/>
            <person name="Carraro D.M."/>
            <person name="Carvalho C.M.B."/>
            <person name="Cascardo J.C.M."/>
            <person name="Cavada B.S."/>
            <person name="Chueire L.M.O."/>
            <person name="Pasa T.B.C."/>
            <person name="Duran N."/>
            <person name="Fagundes N."/>
            <person name="Falcao C.L."/>
            <person name="Fantinatti F."/>
            <person name="Farias I.P."/>
            <person name="Felipe M.S.S."/>
            <person name="Ferrari L.P."/>
            <person name="Ferro J.A."/>
            <person name="Ferro M.I.T."/>
            <person name="Franco G.R."/>
            <person name="Freitas N.S.A."/>
            <person name="Furlan L.R."/>
            <person name="Gazzinelli R.T."/>
            <person name="Gomes E.A."/>
            <person name="Goncalves P.R."/>
            <person name="Grangeiro T.B."/>
            <person name="Grattapaglia D."/>
            <person name="Grisard E.C."/>
            <person name="Guimaraes C.T."/>
            <person name="Hanna E.S."/>
            <person name="Hungria M."/>
            <person name="Jardim S.N."/>
            <person name="Laurino J."/>
            <person name="Leoi L.C.T."/>
            <person name="Fassarella L."/>
            <person name="Lima A."/>
            <person name="Loureiro M.F."/>
            <person name="Lyra M.C.P."/>
            <person name="Macedo M."/>
            <person name="Madeira H.M.F."/>
            <person name="Manfio G.P."/>
            <person name="Maranhao A.Q."/>
            <person name="Martins W.S."/>
            <person name="di Mauro S.M.Z."/>
            <person name="de Medeiros S.R.B."/>
            <person name="Meissner R.D.V."/>
            <person name="Menck C.F.M."/>
            <person name="Moreira M.A.M."/>
            <person name="Nascimento F.F."/>
            <person name="Nicolas M.F."/>
            <person name="Oliveira J.G."/>
            <person name="Oliveira S.C."/>
            <person name="Paixao R.F.C."/>
            <person name="Parente J.A."/>
            <person name="Pedrosa F.O."/>
            <person name="Pena S.J.D."/>
            <person name="Perreira J.O."/>
            <person name="Perreira M."/>
            <person name="Pinto L.S.R.C."/>
            <person name="Pinto L.S."/>
            <person name="Porto J.I.R."/>
            <person name="Potrich D.P."/>
            <person name="Neto C.E.R."/>
            <person name="Reis A.M.M."/>
            <person name="Rigo L.U."/>
            <person name="Rondinelli E."/>
            <person name="dos Santos E.B.P."/>
            <person name="Santos F.R."/>
            <person name="Schneider M.P.C."/>
            <person name="Seuanez H.N."/>
            <person name="Silva A.M.R."/>
            <person name="da Silva A.L.C."/>
            <person name="Silva D.W."/>
            <person name="Silva R."/>
            <person name="Simoes I.C."/>
            <person name="Simon D."/>
            <person name="Soares C.M.A."/>
            <person name="Soares R.B.A."/>
            <person name="Souza E.M."/>
            <person name="Souza K.R.L."/>
            <person name="Souza R.C."/>
            <person name="Steffens M.B.R."/>
            <person name="Steindel M."/>
            <person name="Teixeira S.R."/>
            <person name="Urmenyi T."/>
            <person name="Vettore A."/>
            <person name="Wassem R."/>
            <person name="Zaha A."/>
            <person name="Simpson A.J.G."/>
        </authorList>
    </citation>
    <scope>NUCLEOTIDE SEQUENCE [LARGE SCALE GENOMIC DNA]</scope>
    <source>
        <strain evidence="2">ATCC 12472 / DSM 30191 / JCM 1249 / NBRC 12614 / NCIMB 9131 / NCTC 9757</strain>
    </source>
</reference>
<sequence length="82" mass="9400">MNVAHYRGYEIEPGHQYRDDIRKYVPYALIRKVGVPDRTPIPATYPEFYDLEADAERVSIACAKIIIDSHLDRHDQGLADLG</sequence>
<dbReference type="SMR" id="Q7NW74"/>
<dbReference type="Pfam" id="PF21617">
    <property type="entry name" value="CV_2116-like"/>
    <property type="match status" value="1"/>
</dbReference>
<dbReference type="EvolutionaryTrace" id="Q7NW74"/>
<accession>Q7NW74</accession>
<keyword evidence="2" id="KW-1185">Reference proteome</keyword>
<evidence type="ECO:0000313" key="1">
    <source>
        <dbReference type="EMBL" id="AAQ59789.1"/>
    </source>
</evidence>
<protein>
    <submittedName>
        <fullName evidence="1">Uncharacterized protein</fullName>
    </submittedName>
</protein>
<organism evidence="1 2">
    <name type="scientific">Chromobacterium violaceum (strain ATCC 12472 / DSM 30191 / JCM 1249 / CCUG 213 / NBRC 12614 / NCIMB 9131 / NCTC 9757 / MK)</name>
    <dbReference type="NCBI Taxonomy" id="243365"/>
    <lineage>
        <taxon>Bacteria</taxon>
        <taxon>Pseudomonadati</taxon>
        <taxon>Pseudomonadota</taxon>
        <taxon>Betaproteobacteria</taxon>
        <taxon>Neisseriales</taxon>
        <taxon>Chromobacteriaceae</taxon>
        <taxon>Chromobacterium</taxon>
    </lineage>
</organism>
<name>Q7NW74_CHRVO</name>
<gene>
    <name evidence="1" type="ordered locus">CV_2116</name>
</gene>
<dbReference type="EMBL" id="AE016825">
    <property type="protein sequence ID" value="AAQ59789.1"/>
    <property type="molecule type" value="Genomic_DNA"/>
</dbReference>
<dbReference type="KEGG" id="cvi:CV_2116"/>
<keyword evidence="3" id="KW-0002">3D-structure</keyword>
<dbReference type="PDBsum" id="2KON"/>
<dbReference type="Proteomes" id="UP000001424">
    <property type="component" value="Chromosome"/>
</dbReference>
<dbReference type="AlphaFoldDB" id="Q7NW74"/>
<evidence type="ECO:0000313" key="2">
    <source>
        <dbReference type="Proteomes" id="UP000001424"/>
    </source>
</evidence>
<evidence type="ECO:0007829" key="3">
    <source>
        <dbReference type="PDB" id="2KON"/>
    </source>
</evidence>
<dbReference type="Gene3D" id="3.30.160.350">
    <property type="match status" value="1"/>
</dbReference>
<dbReference type="STRING" id="243365.CV_2116"/>
<proteinExistence type="evidence at protein level"/>
<reference evidence="3" key="2">
    <citation type="submission" date="2009-09" db="PDB data bank">
        <title>NMR solution structure of CV_2116 from Chromobacterium violaceum.Northeast Structural Genomics Consortium Target CvT4(1-82).</title>
        <authorList>
            <person name="Yang Y."/>
            <person name="Ramelot T.A."/>
            <person name="Cort J.R."/>
            <person name="Garcia M."/>
            <person name="Yee A."/>
            <person name="Arrowsmith C.H."/>
            <person name="Montelione G.T."/>
            <person name="Kennedy M.A."/>
        </authorList>
    </citation>
    <scope>STRUCTURE BY NMR</scope>
</reference>
<dbReference type="NCBIfam" id="NF046097">
    <property type="entry name" value="CV_2116_dom"/>
    <property type="match status" value="1"/>
</dbReference>
<dbReference type="PDB" id="2KON">
    <property type="method" value="NMR"/>
    <property type="chains" value="A=1-82"/>
</dbReference>